<evidence type="ECO:0000256" key="2">
    <source>
        <dbReference type="ARBA" id="ARBA00023002"/>
    </source>
</evidence>
<keyword evidence="6" id="KW-1185">Reference proteome</keyword>
<dbReference type="SUPFAM" id="SSF52518">
    <property type="entry name" value="Thiamin diphosphate-binding fold (THDP-binding)"/>
    <property type="match status" value="1"/>
</dbReference>
<name>A0A6A7KAH2_9FIRM</name>
<comment type="caution">
    <text evidence="5">The sequence shown here is derived from an EMBL/GenBank/DDBJ whole genome shotgun (WGS) entry which is preliminary data.</text>
</comment>
<dbReference type="Gene3D" id="3.40.50.970">
    <property type="match status" value="1"/>
</dbReference>
<dbReference type="AlphaFoldDB" id="A0A6A7KAH2"/>
<dbReference type="Proteomes" id="UP000440004">
    <property type="component" value="Unassembled WGS sequence"/>
</dbReference>
<organism evidence="5 6">
    <name type="scientific">Alkalibaculum sporogenes</name>
    <dbReference type="NCBI Taxonomy" id="2655001"/>
    <lineage>
        <taxon>Bacteria</taxon>
        <taxon>Bacillati</taxon>
        <taxon>Bacillota</taxon>
        <taxon>Clostridia</taxon>
        <taxon>Eubacteriales</taxon>
        <taxon>Eubacteriaceae</taxon>
        <taxon>Alkalibaculum</taxon>
    </lineage>
</organism>
<gene>
    <name evidence="5" type="ORF">GC105_12190</name>
</gene>
<dbReference type="InterPro" id="IPR001017">
    <property type="entry name" value="DH_E1"/>
</dbReference>
<dbReference type="PANTHER" id="PTHR11516:SF2">
    <property type="entry name" value="PYRUVATE DEHYDROGENASE ALPHA SUBUNIT"/>
    <property type="match status" value="1"/>
</dbReference>
<dbReference type="GO" id="GO:0006086">
    <property type="term" value="P:pyruvate decarboxylation to acetyl-CoA"/>
    <property type="evidence" value="ECO:0007669"/>
    <property type="project" value="TreeGrafter"/>
</dbReference>
<evidence type="ECO:0000256" key="1">
    <source>
        <dbReference type="ARBA" id="ARBA00001964"/>
    </source>
</evidence>
<keyword evidence="3" id="KW-0786">Thiamine pyrophosphate</keyword>
<dbReference type="InterPro" id="IPR050642">
    <property type="entry name" value="PDH_E1_Alpha_Subunit"/>
</dbReference>
<dbReference type="PANTHER" id="PTHR11516">
    <property type="entry name" value="PYRUVATE DEHYDROGENASE E1 COMPONENT, ALPHA SUBUNIT BACTERIAL AND ORGANELLAR"/>
    <property type="match status" value="1"/>
</dbReference>
<dbReference type="InterPro" id="IPR029061">
    <property type="entry name" value="THDP-binding"/>
</dbReference>
<sequence length="341" mass="38555">MFKRGDYMKYTNNELISMYKTMVLGRIYDDVLWEENQKGRLYSMFHFSTGQEAIGTAAAHALRENEPFMPSHRCRPLHLHRLDIYKYLAEQVGIKDGYNMGISGDPHLTLLDKGFIPNPGVLGQGCPIATGFAFALKYMKTGKAMVQLMGDGTYNQGAVYEAMNWAVVQKLPIVYVVENNAFAMTTTQDVYVGTEALSDRAKGLGMDSITVNGNDILAMREIMDIALDRARISSTPTMIEAVTYRRQGHFAGDTADYRDKSFHEQMLLKHPDPILNYEKVLIQRNILTQDEMDIIKVETRKMITGACDMVYEKMQNPANKPSIQDIIKPEFTYASPMEGLI</sequence>
<feature type="domain" description="Dehydrogenase E1 component" evidence="4">
    <location>
        <begin position="19"/>
        <end position="315"/>
    </location>
</feature>
<protein>
    <recommendedName>
        <fullName evidence="4">Dehydrogenase E1 component domain-containing protein</fullName>
    </recommendedName>
</protein>
<evidence type="ECO:0000313" key="5">
    <source>
        <dbReference type="EMBL" id="MPW26549.1"/>
    </source>
</evidence>
<evidence type="ECO:0000256" key="3">
    <source>
        <dbReference type="ARBA" id="ARBA00023052"/>
    </source>
</evidence>
<keyword evidence="2" id="KW-0560">Oxidoreductase</keyword>
<dbReference type="Pfam" id="PF00676">
    <property type="entry name" value="E1_dh"/>
    <property type="match status" value="1"/>
</dbReference>
<dbReference type="CDD" id="cd02000">
    <property type="entry name" value="TPP_E1_PDC_ADC_BCADC"/>
    <property type="match status" value="1"/>
</dbReference>
<comment type="cofactor">
    <cofactor evidence="1">
        <name>thiamine diphosphate</name>
        <dbReference type="ChEBI" id="CHEBI:58937"/>
    </cofactor>
</comment>
<dbReference type="EMBL" id="WHNX01000020">
    <property type="protein sequence ID" value="MPW26549.1"/>
    <property type="molecule type" value="Genomic_DNA"/>
</dbReference>
<accession>A0A6A7KAH2</accession>
<evidence type="ECO:0000259" key="4">
    <source>
        <dbReference type="Pfam" id="PF00676"/>
    </source>
</evidence>
<proteinExistence type="predicted"/>
<dbReference type="GO" id="GO:0016624">
    <property type="term" value="F:oxidoreductase activity, acting on the aldehyde or oxo group of donors, disulfide as acceptor"/>
    <property type="evidence" value="ECO:0007669"/>
    <property type="project" value="InterPro"/>
</dbReference>
<reference evidence="5 6" key="1">
    <citation type="submission" date="2019-10" db="EMBL/GenBank/DDBJ databases">
        <title>Alkalibaculum tamaniensis sp.nov., a new alkaliphilic acetogen, isolated on methoxylated aromatics from a mud volcano.</title>
        <authorList>
            <person name="Khomyakova M.A."/>
            <person name="Merkel A.Y."/>
            <person name="Bonch-Osmolovskaya E.A."/>
            <person name="Slobodkin A.I."/>
        </authorList>
    </citation>
    <scope>NUCLEOTIDE SEQUENCE [LARGE SCALE GENOMIC DNA]</scope>
    <source>
        <strain evidence="5 6">M08DMB</strain>
    </source>
</reference>
<evidence type="ECO:0000313" key="6">
    <source>
        <dbReference type="Proteomes" id="UP000440004"/>
    </source>
</evidence>